<dbReference type="Gene3D" id="3.90.320.10">
    <property type="match status" value="1"/>
</dbReference>
<dbReference type="InterPro" id="IPR011335">
    <property type="entry name" value="Restrct_endonuc-II-like"/>
</dbReference>
<dbReference type="RefSeq" id="WP_387963530.1">
    <property type="nucleotide sequence ID" value="NZ_JBHSGP010000014.1"/>
</dbReference>
<dbReference type="SUPFAM" id="SSF52980">
    <property type="entry name" value="Restriction endonuclease-like"/>
    <property type="match status" value="1"/>
</dbReference>
<keyword evidence="3" id="KW-1185">Reference proteome</keyword>
<evidence type="ECO:0000313" key="2">
    <source>
        <dbReference type="EMBL" id="MFC4722752.1"/>
    </source>
</evidence>
<dbReference type="SUPFAM" id="SSF52540">
    <property type="entry name" value="P-loop containing nucleoside triphosphate hydrolases"/>
    <property type="match status" value="1"/>
</dbReference>
<gene>
    <name evidence="2" type="ORF">ACFO5O_10490</name>
</gene>
<dbReference type="InterPro" id="IPR011604">
    <property type="entry name" value="PDDEXK-like_dom_sf"/>
</dbReference>
<dbReference type="EMBL" id="JBHSGP010000014">
    <property type="protein sequence ID" value="MFC4722752.1"/>
    <property type="molecule type" value="Genomic_DNA"/>
</dbReference>
<evidence type="ECO:0000313" key="3">
    <source>
        <dbReference type="Proteomes" id="UP001595953"/>
    </source>
</evidence>
<organism evidence="2 3">
    <name type="scientific">Geojedonia litorea</name>
    <dbReference type="NCBI Taxonomy" id="1268269"/>
    <lineage>
        <taxon>Bacteria</taxon>
        <taxon>Pseudomonadati</taxon>
        <taxon>Bacteroidota</taxon>
        <taxon>Flavobacteriia</taxon>
        <taxon>Flavobacteriales</taxon>
        <taxon>Flavobacteriaceae</taxon>
        <taxon>Geojedonia</taxon>
    </lineage>
</organism>
<comment type="caution">
    <text evidence="2">The sequence shown here is derived from an EMBL/GenBank/DDBJ whole genome shotgun (WGS) entry which is preliminary data.</text>
</comment>
<name>A0ABV9N367_9FLAO</name>
<proteinExistence type="predicted"/>
<dbReference type="Proteomes" id="UP001595953">
    <property type="component" value="Unassembled WGS sequence"/>
</dbReference>
<feature type="domain" description="PD-(D/E)XK endonuclease-like" evidence="1">
    <location>
        <begin position="644"/>
        <end position="915"/>
    </location>
</feature>
<dbReference type="InterPro" id="IPR027417">
    <property type="entry name" value="P-loop_NTPase"/>
</dbReference>
<dbReference type="Pfam" id="PF12705">
    <property type="entry name" value="PDDEXK_1"/>
    <property type="match status" value="1"/>
</dbReference>
<accession>A0ABV9N367</accession>
<evidence type="ECO:0000259" key="1">
    <source>
        <dbReference type="Pfam" id="PF12705"/>
    </source>
</evidence>
<sequence>MTSFLEDVIVDLQNQALDISEITFILPSKRAGFFLKNHIAQRTTKTNFAPEILSIESFVETVADITYATNTELLFEFYEAYLSITEKDNIEPFEAFTKWAQLLLQDFNEIDRFLISPDSIFNYLGAIKEINHWSLNQEQTSYVKNYISFWKRLPILYSTFKNMLLEKRKGYQGLVYREAATNLEQYIATKPKVRYVFVGFNALNKAEEIIIQELLQQDLAKIYWDIDETFINNLQHDAGLFTRHYKNNWPYFKKQPFTWITKNYATPKTIEVIGVPKQVGQVKQIGALLNQLQESKKSLSNTAVILGNEHLLIPLLNSIPEQIDTVNVTMGLPLRSIPMAFLFESLFKIHKNAKPNIYYKDVTAILSNSYIKPLFSEGSKNYADALISHIQENNIAYLSLSTLNLFSPSHSELFTILFGSWNNTAQTAIHNCTQLILLIKEHLQKQATKSVIDMEYLYRFNVVFTELQNLNTTYPHINSINALFGLYKEIIANETLDFKGEPLQGLQIMGMLETRVLDFETIIISSVNEGILPAGKSINSFIPFDVKLEHGLPTYKEKDAVYTNHFYRLLQRAKRVYILYNTEPDVLKGGEKSRFISQLEIENIHDIKSVVIGPNVKATVSSLKQIEKTDAIMERLKTVASEGFSPSSLTNYIRNPIDFYYEKILGIKPFEELEETIAANTLGSVIHHSLETLYTPIKNQFLTKDYITSLKPLISSTVKEHFKNLFKDGDFSKGKNLIVFEIAKRYVFNFLEKELESINAGNTIKIIDLEASYSTDLNLPELGFPVRLNGTVDRVDEFNGVTRIIDYKSGKVIQGQIEIVNWEDILTDYTKYSKSFQVLSYAYMLHQQNPNCLPVEGGIISFKNLQGEYFLKFGKKESIRGRTKDQLINQDTLDAFFIQLKTLILELCNPNIPFVEKPL</sequence>
<dbReference type="InterPro" id="IPR038726">
    <property type="entry name" value="PDDEXK_AddAB-type"/>
</dbReference>
<reference evidence="3" key="1">
    <citation type="journal article" date="2019" name="Int. J. Syst. Evol. Microbiol.">
        <title>The Global Catalogue of Microorganisms (GCM) 10K type strain sequencing project: providing services to taxonomists for standard genome sequencing and annotation.</title>
        <authorList>
            <consortium name="The Broad Institute Genomics Platform"/>
            <consortium name="The Broad Institute Genome Sequencing Center for Infectious Disease"/>
            <person name="Wu L."/>
            <person name="Ma J."/>
        </authorList>
    </citation>
    <scope>NUCLEOTIDE SEQUENCE [LARGE SCALE GENOMIC DNA]</scope>
    <source>
        <strain evidence="3">CCUG 63682</strain>
    </source>
</reference>
<protein>
    <submittedName>
        <fullName evidence="2">PD-(D/E)XK nuclease family protein</fullName>
    </submittedName>
</protein>